<evidence type="ECO:0000313" key="3">
    <source>
        <dbReference type="EMBL" id="PWA32421.1"/>
    </source>
</evidence>
<organism evidence="3 4">
    <name type="scientific">Gambusia affinis</name>
    <name type="common">Western mosquitofish</name>
    <name type="synonym">Heterandria affinis</name>
    <dbReference type="NCBI Taxonomy" id="33528"/>
    <lineage>
        <taxon>Eukaryota</taxon>
        <taxon>Metazoa</taxon>
        <taxon>Chordata</taxon>
        <taxon>Craniata</taxon>
        <taxon>Vertebrata</taxon>
        <taxon>Euteleostomi</taxon>
        <taxon>Actinopterygii</taxon>
        <taxon>Neopterygii</taxon>
        <taxon>Teleostei</taxon>
        <taxon>Neoteleostei</taxon>
        <taxon>Acanthomorphata</taxon>
        <taxon>Ovalentaria</taxon>
        <taxon>Atherinomorphae</taxon>
        <taxon>Cyprinodontiformes</taxon>
        <taxon>Poeciliidae</taxon>
        <taxon>Poeciliinae</taxon>
        <taxon>Gambusia</taxon>
    </lineage>
</organism>
<accession>A0A315W8M8</accession>
<feature type="region of interest" description="Disordered" evidence="1">
    <location>
        <begin position="435"/>
        <end position="467"/>
    </location>
</feature>
<feature type="region of interest" description="Disordered" evidence="1">
    <location>
        <begin position="220"/>
        <end position="251"/>
    </location>
</feature>
<feature type="region of interest" description="Disordered" evidence="1">
    <location>
        <begin position="114"/>
        <end position="194"/>
    </location>
</feature>
<evidence type="ECO:0000259" key="2">
    <source>
        <dbReference type="Pfam" id="PF16885"/>
    </source>
</evidence>
<feature type="compositionally biased region" description="Basic and acidic residues" evidence="1">
    <location>
        <begin position="284"/>
        <end position="301"/>
    </location>
</feature>
<dbReference type="Proteomes" id="UP000250572">
    <property type="component" value="Unassembled WGS sequence"/>
</dbReference>
<feature type="domain" description="Voltage-gated calcium channel subunit alpha C-terminal" evidence="2">
    <location>
        <begin position="309"/>
        <end position="521"/>
    </location>
</feature>
<keyword evidence="4" id="KW-1185">Reference proteome</keyword>
<evidence type="ECO:0000256" key="1">
    <source>
        <dbReference type="SAM" id="MobiDB-lite"/>
    </source>
</evidence>
<dbReference type="Pfam" id="PF16885">
    <property type="entry name" value="CAC1F_C"/>
    <property type="match status" value="1"/>
</dbReference>
<comment type="caution">
    <text evidence="3">The sequence shown here is derived from an EMBL/GenBank/DDBJ whole genome shotgun (WGS) entry which is preliminary data.</text>
</comment>
<dbReference type="InterPro" id="IPR031688">
    <property type="entry name" value="CAC1F_C"/>
</dbReference>
<sequence length="587" mass="64117">MTSLVTSQSWAVRLTLFLKECALIGSSAANEQLLRMMKTRMRNFMDSDPGRGDLGLRTGGSVTHQPHSLCKAGLKTLQDLGPEMRLALNADLEDEEEALMDGEDLENAAYKAENGFGPETRRGSILTPTGDGGVSNGGLIHRVGSLSKMANGNEHDEHLRRGDSVRSSASHLRRASVKNSLTDSAHKRPSYYKYGRRDSRDRTWRNGDVDVYGEQGYYSREEDNESITSRDSRLIGKGGEDMRQMSPGPGIKPVTAALRTQGLQMLVEERLLLSSGVWAELGQDRHYPDDSSLYRDHRDGHAPYSNGSYGDSYSEGRRTTRRRLLPATPTGRKPSFNIQCLRRQGSSDDLPIPGTYHPTSPPRRVRPQVTPESRSRHTSTCSPGNRPSPRQAFGSYDSHRSSARSAAVSTASWAKPCPRRGRLLYAPLILVEEEGSPPWGGEGKNGGAARGAADEPPWFSGPAGSSAPPPYRAYTTLRVPSQLGAPFAEKRGSADSLVEAVLISEGLGLYARDPKFVAFAKREIADACHMTVDEMESAASDLLSSGSHDFLNAIGDDPAALYSDEEPIRTSREEEELADEMACVTSF</sequence>
<name>A0A315W8M8_GAMAF</name>
<feature type="compositionally biased region" description="Basic and acidic residues" evidence="1">
    <location>
        <begin position="228"/>
        <end position="243"/>
    </location>
</feature>
<dbReference type="EMBL" id="NHOQ01000188">
    <property type="protein sequence ID" value="PWA32421.1"/>
    <property type="molecule type" value="Genomic_DNA"/>
</dbReference>
<feature type="compositionally biased region" description="Low complexity" evidence="1">
    <location>
        <begin position="456"/>
        <end position="466"/>
    </location>
</feature>
<protein>
    <recommendedName>
        <fullName evidence="2">Voltage-gated calcium channel subunit alpha C-terminal domain-containing protein</fullName>
    </recommendedName>
</protein>
<feature type="region of interest" description="Disordered" evidence="1">
    <location>
        <begin position="284"/>
        <end position="399"/>
    </location>
</feature>
<proteinExistence type="predicted"/>
<reference evidence="3 4" key="1">
    <citation type="journal article" date="2018" name="G3 (Bethesda)">
        <title>A High-Quality Reference Genome for the Invasive Mosquitofish Gambusia affinis Using a Chicago Library.</title>
        <authorList>
            <person name="Hoffberg S.L."/>
            <person name="Troendle N.J."/>
            <person name="Glenn T.C."/>
            <person name="Mahmud O."/>
            <person name="Louha S."/>
            <person name="Chalopin D."/>
            <person name="Bennetzen J.L."/>
            <person name="Mauricio R."/>
        </authorList>
    </citation>
    <scope>NUCLEOTIDE SEQUENCE [LARGE SCALE GENOMIC DNA]</scope>
    <source>
        <strain evidence="3">NE01/NJP1002.9</strain>
        <tissue evidence="3">Muscle</tissue>
    </source>
</reference>
<gene>
    <name evidence="3" type="ORF">CCH79_00020433</name>
</gene>
<dbReference type="AlphaFoldDB" id="A0A315W8M8"/>
<feature type="compositionally biased region" description="Basic and acidic residues" evidence="1">
    <location>
        <begin position="153"/>
        <end position="164"/>
    </location>
</feature>
<feature type="compositionally biased region" description="Gly residues" evidence="1">
    <location>
        <begin position="438"/>
        <end position="449"/>
    </location>
</feature>
<evidence type="ECO:0000313" key="4">
    <source>
        <dbReference type="Proteomes" id="UP000250572"/>
    </source>
</evidence>